<dbReference type="EMBL" id="CP058214">
    <property type="protein sequence ID" value="QPC42507.1"/>
    <property type="molecule type" value="Genomic_DNA"/>
</dbReference>
<reference evidence="6 7" key="1">
    <citation type="submission" date="2020-06" db="EMBL/GenBank/DDBJ databases">
        <title>Genome sequence of 2 isolates from Red Sea Mangroves.</title>
        <authorList>
            <person name="Sefrji F."/>
            <person name="Michoud G."/>
            <person name="Merlino G."/>
            <person name="Daffonchio D."/>
        </authorList>
    </citation>
    <scope>NUCLEOTIDE SEQUENCE [LARGE SCALE GENOMIC DNA]</scope>
    <source>
        <strain evidence="6 7">R1DC25</strain>
    </source>
</reference>
<keyword evidence="4 5" id="KW-0663">Pyridoxal phosphate</keyword>
<dbReference type="InterPro" id="IPR015422">
    <property type="entry name" value="PyrdxlP-dep_Trfase_small"/>
</dbReference>
<protein>
    <submittedName>
        <fullName evidence="6">Aspartate aminotransferase family protein</fullName>
    </submittedName>
</protein>
<evidence type="ECO:0000256" key="4">
    <source>
        <dbReference type="ARBA" id="ARBA00022898"/>
    </source>
</evidence>
<dbReference type="InterPro" id="IPR015424">
    <property type="entry name" value="PyrdxlP-dep_Trfase"/>
</dbReference>
<dbReference type="InterPro" id="IPR015421">
    <property type="entry name" value="PyrdxlP-dep_Trfase_major"/>
</dbReference>
<dbReference type="PROSITE" id="PS00600">
    <property type="entry name" value="AA_TRANSFER_CLASS_3"/>
    <property type="match status" value="1"/>
</dbReference>
<proteinExistence type="inferred from homology"/>
<evidence type="ECO:0000256" key="2">
    <source>
        <dbReference type="ARBA" id="ARBA00022576"/>
    </source>
</evidence>
<dbReference type="GO" id="GO:0008483">
    <property type="term" value="F:transaminase activity"/>
    <property type="evidence" value="ECO:0007669"/>
    <property type="project" value="UniProtKB-KW"/>
</dbReference>
<organism evidence="6 7">
    <name type="scientific">Kaustia mangrovi</name>
    <dbReference type="NCBI Taxonomy" id="2593653"/>
    <lineage>
        <taxon>Bacteria</taxon>
        <taxon>Pseudomonadati</taxon>
        <taxon>Pseudomonadota</taxon>
        <taxon>Alphaproteobacteria</taxon>
        <taxon>Hyphomicrobiales</taxon>
        <taxon>Parvibaculaceae</taxon>
        <taxon>Kaustia</taxon>
    </lineage>
</organism>
<comment type="similarity">
    <text evidence="5">Belongs to the class-III pyridoxal-phosphate-dependent aminotransferase family.</text>
</comment>
<keyword evidence="7" id="KW-1185">Reference proteome</keyword>
<dbReference type="PANTHER" id="PTHR11986:SF79">
    <property type="entry name" value="ACETYLORNITHINE AMINOTRANSFERASE, MITOCHONDRIAL"/>
    <property type="match status" value="1"/>
</dbReference>
<dbReference type="Proteomes" id="UP000593594">
    <property type="component" value="Chromosome"/>
</dbReference>
<gene>
    <name evidence="6" type="ORF">HW532_07180</name>
</gene>
<evidence type="ECO:0000256" key="1">
    <source>
        <dbReference type="ARBA" id="ARBA00001933"/>
    </source>
</evidence>
<dbReference type="InterPro" id="IPR005814">
    <property type="entry name" value="Aminotrans_3"/>
</dbReference>
<dbReference type="Gene3D" id="3.40.640.10">
    <property type="entry name" value="Type I PLP-dependent aspartate aminotransferase-like (Major domain)"/>
    <property type="match status" value="1"/>
</dbReference>
<dbReference type="RefSeq" id="WP_213163742.1">
    <property type="nucleotide sequence ID" value="NZ_CP058214.1"/>
</dbReference>
<keyword evidence="2 6" id="KW-0032">Aminotransferase</keyword>
<sequence>MSKAKDDFIAKTVQYWNPGKTLEWQRVGVDLVIDKREGYYLHDMDGKRLINLHLNGGVYSLGHRNPEVIAAVKEGMDHFDIGNHHFPALMRTKLAEMLARHTPEGLQYTMYGSGGGEAIDIALKSARHATKRRRIICLERCYHGHTGLAVKVGDDRFSKLFLSEASEDEVTKVPFNDFDAMEREIMKGDAACVIIESIPATYGFPMPREGYLKAIREWCEKTGTLYIADEVQTGLMRSGEMWCIDTYGVVPDMIVTGKGLSGGIYPISAVIANERSAAWLHEDGWGHMSSFGGAELGCIAAHKVMEICARPETRSQCHYIAHYLRQGLNQIQANHPDFFVGIRQRGLIMGLEFDHPEGAVHVMRTLYRNGIWAIYSALDPRALQFKPGLLCDRELCDEILNRTDTAIGQARAEIHGTRARTTIRSGVAAGASAAEVA</sequence>
<dbReference type="PANTHER" id="PTHR11986">
    <property type="entry name" value="AMINOTRANSFERASE CLASS III"/>
    <property type="match status" value="1"/>
</dbReference>
<evidence type="ECO:0000313" key="7">
    <source>
        <dbReference type="Proteomes" id="UP000593594"/>
    </source>
</evidence>
<dbReference type="CDD" id="cd00610">
    <property type="entry name" value="OAT_like"/>
    <property type="match status" value="1"/>
</dbReference>
<dbReference type="SUPFAM" id="SSF53383">
    <property type="entry name" value="PLP-dependent transferases"/>
    <property type="match status" value="1"/>
</dbReference>
<name>A0A7S8HBD1_9HYPH</name>
<dbReference type="AlphaFoldDB" id="A0A7S8HBD1"/>
<dbReference type="GO" id="GO:0030170">
    <property type="term" value="F:pyridoxal phosphate binding"/>
    <property type="evidence" value="ECO:0007669"/>
    <property type="project" value="InterPro"/>
</dbReference>
<evidence type="ECO:0000313" key="6">
    <source>
        <dbReference type="EMBL" id="QPC42507.1"/>
    </source>
</evidence>
<dbReference type="GO" id="GO:0042802">
    <property type="term" value="F:identical protein binding"/>
    <property type="evidence" value="ECO:0007669"/>
    <property type="project" value="TreeGrafter"/>
</dbReference>
<dbReference type="KEGG" id="kmn:HW532_07180"/>
<accession>A0A7S8HBD1</accession>
<evidence type="ECO:0000256" key="5">
    <source>
        <dbReference type="RuleBase" id="RU003560"/>
    </source>
</evidence>
<evidence type="ECO:0000256" key="3">
    <source>
        <dbReference type="ARBA" id="ARBA00022679"/>
    </source>
</evidence>
<dbReference type="Gene3D" id="3.90.1150.10">
    <property type="entry name" value="Aspartate Aminotransferase, domain 1"/>
    <property type="match status" value="1"/>
</dbReference>
<dbReference type="InterPro" id="IPR050103">
    <property type="entry name" value="Class-III_PLP-dep_AT"/>
</dbReference>
<dbReference type="Pfam" id="PF00202">
    <property type="entry name" value="Aminotran_3"/>
    <property type="match status" value="1"/>
</dbReference>
<keyword evidence="3 6" id="KW-0808">Transferase</keyword>
<comment type="cofactor">
    <cofactor evidence="1">
        <name>pyridoxal 5'-phosphate</name>
        <dbReference type="ChEBI" id="CHEBI:597326"/>
    </cofactor>
</comment>
<dbReference type="PIRSF" id="PIRSF000521">
    <property type="entry name" value="Transaminase_4ab_Lys_Orn"/>
    <property type="match status" value="1"/>
</dbReference>
<dbReference type="InterPro" id="IPR049704">
    <property type="entry name" value="Aminotrans_3_PPA_site"/>
</dbReference>